<dbReference type="AlphaFoldDB" id="A0A143PIZ1"/>
<dbReference type="Pfam" id="PF13408">
    <property type="entry name" value="Zn_ribbon_recom"/>
    <property type="match status" value="1"/>
</dbReference>
<proteinExistence type="predicted"/>
<dbReference type="InterPro" id="IPR036162">
    <property type="entry name" value="Resolvase-like_N_sf"/>
</dbReference>
<protein>
    <submittedName>
        <fullName evidence="4">Recombinase</fullName>
    </submittedName>
</protein>
<dbReference type="OrthoDB" id="103136at2"/>
<dbReference type="PROSITE" id="PS51736">
    <property type="entry name" value="RECOMBINASES_3"/>
    <property type="match status" value="1"/>
</dbReference>
<evidence type="ECO:0000313" key="5">
    <source>
        <dbReference type="Proteomes" id="UP000076079"/>
    </source>
</evidence>
<dbReference type="InterPro" id="IPR038109">
    <property type="entry name" value="DNA_bind_recomb_sf"/>
</dbReference>
<dbReference type="InterPro" id="IPR006119">
    <property type="entry name" value="Resolv_N"/>
</dbReference>
<gene>
    <name evidence="4" type="ORF">LuPra_01755</name>
</gene>
<dbReference type="Gene3D" id="3.90.1750.20">
    <property type="entry name" value="Putative Large Serine Recombinase, Chain B, Domain 2"/>
    <property type="match status" value="1"/>
</dbReference>
<dbReference type="SUPFAM" id="SSF53041">
    <property type="entry name" value="Resolvase-like"/>
    <property type="match status" value="1"/>
</dbReference>
<evidence type="ECO:0000256" key="1">
    <source>
        <dbReference type="SAM" id="MobiDB-lite"/>
    </source>
</evidence>
<feature type="compositionally biased region" description="Polar residues" evidence="1">
    <location>
        <begin position="584"/>
        <end position="593"/>
    </location>
</feature>
<dbReference type="Pfam" id="PF07508">
    <property type="entry name" value="Recombinase"/>
    <property type="match status" value="1"/>
</dbReference>
<evidence type="ECO:0000259" key="3">
    <source>
        <dbReference type="PROSITE" id="PS51737"/>
    </source>
</evidence>
<dbReference type="GO" id="GO:0000150">
    <property type="term" value="F:DNA strand exchange activity"/>
    <property type="evidence" value="ECO:0007669"/>
    <property type="project" value="InterPro"/>
</dbReference>
<accession>A0A143PIZ1</accession>
<evidence type="ECO:0000259" key="2">
    <source>
        <dbReference type="PROSITE" id="PS51736"/>
    </source>
</evidence>
<feature type="domain" description="Resolvase/invertase-type recombinase catalytic" evidence="2">
    <location>
        <begin position="1"/>
        <end position="64"/>
    </location>
</feature>
<dbReference type="InterPro" id="IPR025827">
    <property type="entry name" value="Zn_ribbon_recom_dom"/>
</dbReference>
<dbReference type="GO" id="GO:0003677">
    <property type="term" value="F:DNA binding"/>
    <property type="evidence" value="ECO:0007669"/>
    <property type="project" value="InterPro"/>
</dbReference>
<sequence length="593" mass="67867">MDWHRLFEICALTETLIVDEDGLYDPAHFNDRLLLGLKGTMSEAELHVLRARLRRGIVNKARRGELEVPLPVGFVYDAAGRVGLDPDRQVQDTLRAFFQTFRRTGSATATVKAFRTEQIPFPRRARYGPHQGETLWGRLEHSRVLWVLHNPRYAGAFFFGRSRQRHTADARLVSERLPREEWTALIPNAPVGYITWEDFEENQRRLHENAQANGADRRRSPPREGPALLQGLAVCGICGDRMTVRYHRRQATAWPTYVCQRRGIAQAEPICQSIPGRGLDHAIGRVLLETVTPLTLEITLTVQQELQTRLDETDRLHRRAVERARYEADLARRRYLQVDPANRLVADELEAHWYRALQQVTEAQEIYERQRQADRVAVDAEARARILALATDFPRLWHDPHTPDRERKRMVRLLMDDVTLIKAGDGLTAHVRFRGGATTTLTLASALNAWQLRETSTEIVALIDHFLDRYADKDIATILNARGYLSGTGQPFQRGIVKHLRHSHGLRSRCERLRARGMLTRDEIARRLQVSGATVKVWGQHGLLARSVCNDKGEWLYEAPGPNAPVKMQGRRLSDRRSGLVLSDQPNEVQYET</sequence>
<name>A0A143PIZ1_LUTPR</name>
<dbReference type="EMBL" id="CP015136">
    <property type="protein sequence ID" value="AMY08552.1"/>
    <property type="molecule type" value="Genomic_DNA"/>
</dbReference>
<dbReference type="PANTHER" id="PTHR30461">
    <property type="entry name" value="DNA-INVERTASE FROM LAMBDOID PROPHAGE"/>
    <property type="match status" value="1"/>
</dbReference>
<dbReference type="PANTHER" id="PTHR30461:SF23">
    <property type="entry name" value="DNA RECOMBINASE-RELATED"/>
    <property type="match status" value="1"/>
</dbReference>
<keyword evidence="5" id="KW-1185">Reference proteome</keyword>
<dbReference type="KEGG" id="abac:LuPra_01755"/>
<feature type="domain" description="Recombinase" evidence="3">
    <location>
        <begin position="71"/>
        <end position="212"/>
    </location>
</feature>
<reference evidence="5" key="2">
    <citation type="submission" date="2016-04" db="EMBL/GenBank/DDBJ databases">
        <title>First Complete Genome Sequence of a Subdivision 6 Acidobacterium.</title>
        <authorList>
            <person name="Huang S."/>
            <person name="Vieira S."/>
            <person name="Bunk B."/>
            <person name="Riedel T."/>
            <person name="Sproeer C."/>
            <person name="Overmann J."/>
        </authorList>
    </citation>
    <scope>NUCLEOTIDE SEQUENCE [LARGE SCALE GENOMIC DNA]</scope>
    <source>
        <strain evidence="5">DSM 100886 HEG_-6_39</strain>
    </source>
</reference>
<dbReference type="PROSITE" id="PS51737">
    <property type="entry name" value="RECOMBINASE_DNA_BIND"/>
    <property type="match status" value="1"/>
</dbReference>
<reference evidence="4 5" key="1">
    <citation type="journal article" date="2016" name="Genome Announc.">
        <title>First Complete Genome Sequence of a Subdivision 6 Acidobacterium Strain.</title>
        <authorList>
            <person name="Huang S."/>
            <person name="Vieira S."/>
            <person name="Bunk B."/>
            <person name="Riedel T."/>
            <person name="Sproer C."/>
            <person name="Overmann J."/>
        </authorList>
    </citation>
    <scope>NUCLEOTIDE SEQUENCE [LARGE SCALE GENOMIC DNA]</scope>
    <source>
        <strain evidence="5">DSM 100886 HEG_-6_39</strain>
    </source>
</reference>
<dbReference type="InterPro" id="IPR011109">
    <property type="entry name" value="DNA_bind_recombinase_dom"/>
</dbReference>
<organism evidence="4 5">
    <name type="scientific">Luteitalea pratensis</name>
    <dbReference type="NCBI Taxonomy" id="1855912"/>
    <lineage>
        <taxon>Bacteria</taxon>
        <taxon>Pseudomonadati</taxon>
        <taxon>Acidobacteriota</taxon>
        <taxon>Vicinamibacteria</taxon>
        <taxon>Vicinamibacterales</taxon>
        <taxon>Vicinamibacteraceae</taxon>
        <taxon>Luteitalea</taxon>
    </lineage>
</organism>
<evidence type="ECO:0000313" key="4">
    <source>
        <dbReference type="EMBL" id="AMY08552.1"/>
    </source>
</evidence>
<dbReference type="Proteomes" id="UP000076079">
    <property type="component" value="Chromosome"/>
</dbReference>
<feature type="region of interest" description="Disordered" evidence="1">
    <location>
        <begin position="566"/>
        <end position="593"/>
    </location>
</feature>
<dbReference type="InterPro" id="IPR050639">
    <property type="entry name" value="SSR_resolvase"/>
</dbReference>